<dbReference type="Pfam" id="PF00067">
    <property type="entry name" value="p450"/>
    <property type="match status" value="1"/>
</dbReference>
<dbReference type="GO" id="GO:0020037">
    <property type="term" value="F:heme binding"/>
    <property type="evidence" value="ECO:0007669"/>
    <property type="project" value="InterPro"/>
</dbReference>
<reference evidence="5 6" key="1">
    <citation type="submission" date="2019-11" db="EMBL/GenBank/DDBJ databases">
        <title>Whole genome sequence of Oryza granulata.</title>
        <authorList>
            <person name="Li W."/>
        </authorList>
    </citation>
    <scope>NUCLEOTIDE SEQUENCE [LARGE SCALE GENOMIC DNA]</scope>
    <source>
        <strain evidence="6">cv. Menghai</strain>
        <tissue evidence="5">Leaf</tissue>
    </source>
</reference>
<evidence type="ECO:0000313" key="5">
    <source>
        <dbReference type="EMBL" id="KAF0899601.1"/>
    </source>
</evidence>
<accession>A0A6G1CHS1</accession>
<keyword evidence="3" id="KW-0408">Iron</keyword>
<comment type="caution">
    <text evidence="5">The sequence shown here is derived from an EMBL/GenBank/DDBJ whole genome shotgun (WGS) entry which is preliminary data.</text>
</comment>
<dbReference type="Proteomes" id="UP000479710">
    <property type="component" value="Unassembled WGS sequence"/>
</dbReference>
<keyword evidence="4" id="KW-0812">Transmembrane</keyword>
<dbReference type="PANTHER" id="PTHR47955:SF14">
    <property type="entry name" value="OS01G0543600 PROTEIN"/>
    <property type="match status" value="1"/>
</dbReference>
<dbReference type="InterPro" id="IPR001128">
    <property type="entry name" value="Cyt_P450"/>
</dbReference>
<dbReference type="AlphaFoldDB" id="A0A6G1CHS1"/>
<evidence type="ECO:0000256" key="4">
    <source>
        <dbReference type="SAM" id="Phobius"/>
    </source>
</evidence>
<dbReference type="EMBL" id="SPHZ02000009">
    <property type="protein sequence ID" value="KAF0899601.1"/>
    <property type="molecule type" value="Genomic_DNA"/>
</dbReference>
<dbReference type="GO" id="GO:0016705">
    <property type="term" value="F:oxidoreductase activity, acting on paired donors, with incorporation or reduction of molecular oxygen"/>
    <property type="evidence" value="ECO:0007669"/>
    <property type="project" value="InterPro"/>
</dbReference>
<protein>
    <recommendedName>
        <fullName evidence="7">Cytochrome P450</fullName>
    </recommendedName>
</protein>
<dbReference type="GO" id="GO:0005506">
    <property type="term" value="F:iron ion binding"/>
    <property type="evidence" value="ECO:0007669"/>
    <property type="project" value="InterPro"/>
</dbReference>
<dbReference type="Gene3D" id="1.10.630.10">
    <property type="entry name" value="Cytochrome P450"/>
    <property type="match status" value="1"/>
</dbReference>
<name>A0A6G1CHS1_9ORYZ</name>
<keyword evidence="2" id="KW-0479">Metal-binding</keyword>
<dbReference type="GO" id="GO:0004497">
    <property type="term" value="F:monooxygenase activity"/>
    <property type="evidence" value="ECO:0007669"/>
    <property type="project" value="InterPro"/>
</dbReference>
<dbReference type="InterPro" id="IPR036396">
    <property type="entry name" value="Cyt_P450_sf"/>
</dbReference>
<evidence type="ECO:0008006" key="7">
    <source>
        <dbReference type="Google" id="ProtNLM"/>
    </source>
</evidence>
<gene>
    <name evidence="5" type="ORF">E2562_020793</name>
</gene>
<dbReference type="PANTHER" id="PTHR47955">
    <property type="entry name" value="CYTOCHROME P450 FAMILY 71 PROTEIN"/>
    <property type="match status" value="1"/>
</dbReference>
<evidence type="ECO:0000313" key="6">
    <source>
        <dbReference type="Proteomes" id="UP000479710"/>
    </source>
</evidence>
<dbReference type="OrthoDB" id="1470350at2759"/>
<evidence type="ECO:0000256" key="2">
    <source>
        <dbReference type="ARBA" id="ARBA00022723"/>
    </source>
</evidence>
<comment type="similarity">
    <text evidence="1">Belongs to the cytochrome P450 family.</text>
</comment>
<evidence type="ECO:0000256" key="3">
    <source>
        <dbReference type="ARBA" id="ARBA00023004"/>
    </source>
</evidence>
<keyword evidence="4" id="KW-1133">Transmembrane helix</keyword>
<keyword evidence="6" id="KW-1185">Reference proteome</keyword>
<evidence type="ECO:0000256" key="1">
    <source>
        <dbReference type="ARBA" id="ARBA00010617"/>
    </source>
</evidence>
<proteinExistence type="inferred from homology"/>
<keyword evidence="4" id="KW-0472">Membrane</keyword>
<organism evidence="5 6">
    <name type="scientific">Oryza meyeriana var. granulata</name>
    <dbReference type="NCBI Taxonomy" id="110450"/>
    <lineage>
        <taxon>Eukaryota</taxon>
        <taxon>Viridiplantae</taxon>
        <taxon>Streptophyta</taxon>
        <taxon>Embryophyta</taxon>
        <taxon>Tracheophyta</taxon>
        <taxon>Spermatophyta</taxon>
        <taxon>Magnoliopsida</taxon>
        <taxon>Liliopsida</taxon>
        <taxon>Poales</taxon>
        <taxon>Poaceae</taxon>
        <taxon>BOP clade</taxon>
        <taxon>Oryzoideae</taxon>
        <taxon>Oryzeae</taxon>
        <taxon>Oryzinae</taxon>
        <taxon>Oryza</taxon>
        <taxon>Oryza meyeriana</taxon>
    </lineage>
</organism>
<sequence>MAPGHALWWWWSSSPSPFLLAAAVVFPLILLLQRHYLRRATPRHGPCLPPSPPRLPIIGHLHLVGFLPHVNLRNLAVKYGARDYMLIHFGSMPTLVVSSPRAAEAVLRTHDHALASRPPYPVTDALFAGTPDIAMAVYGEQWRQARKLLTTHMLTVKKVQSYRPGREEEVRTAMAKLRRAAAASDTVDMSDLLYSFTTGLMYRAVSGESDDGRNRRIRELLDATVKLVGGFYPESFFPWLGHVGAVRRATCARAEKVKQRWNELFDAVIDDAGKPRPAKQQEPEGFIRVLLSHQHEHGLPREHIKGMLIVIKQQLN</sequence>
<feature type="transmembrane region" description="Helical" evidence="4">
    <location>
        <begin position="16"/>
        <end position="33"/>
    </location>
</feature>
<dbReference type="SUPFAM" id="SSF48264">
    <property type="entry name" value="Cytochrome P450"/>
    <property type="match status" value="1"/>
</dbReference>